<dbReference type="OrthoDB" id="10263291at2759"/>
<dbReference type="InterPro" id="IPR036291">
    <property type="entry name" value="NAD(P)-bd_dom_sf"/>
</dbReference>
<gene>
    <name evidence="3" type="ORF">CTOB1V02_LOCUS2637</name>
</gene>
<dbReference type="GO" id="GO:0055129">
    <property type="term" value="P:L-proline biosynthetic process"/>
    <property type="evidence" value="ECO:0007669"/>
    <property type="project" value="TreeGrafter"/>
</dbReference>
<dbReference type="PANTHER" id="PTHR11645:SF0">
    <property type="entry name" value="PYRROLINE-5-CARBOXYLATE REDUCTASE 3"/>
    <property type="match status" value="1"/>
</dbReference>
<reference evidence="3" key="1">
    <citation type="submission" date="2020-11" db="EMBL/GenBank/DDBJ databases">
        <authorList>
            <person name="Tran Van P."/>
        </authorList>
    </citation>
    <scope>NUCLEOTIDE SEQUENCE</scope>
</reference>
<organism evidence="3">
    <name type="scientific">Cyprideis torosa</name>
    <dbReference type="NCBI Taxonomy" id="163714"/>
    <lineage>
        <taxon>Eukaryota</taxon>
        <taxon>Metazoa</taxon>
        <taxon>Ecdysozoa</taxon>
        <taxon>Arthropoda</taxon>
        <taxon>Crustacea</taxon>
        <taxon>Oligostraca</taxon>
        <taxon>Ostracoda</taxon>
        <taxon>Podocopa</taxon>
        <taxon>Podocopida</taxon>
        <taxon>Cytherocopina</taxon>
        <taxon>Cytheroidea</taxon>
        <taxon>Cytherideidae</taxon>
        <taxon>Cyprideis</taxon>
    </lineage>
</organism>
<proteinExistence type="inferred from homology"/>
<dbReference type="InterPro" id="IPR028939">
    <property type="entry name" value="P5C_Rdtase_cat_N"/>
</dbReference>
<dbReference type="AlphaFoldDB" id="A0A7R8ZKB3"/>
<accession>A0A7R8ZKB3</accession>
<comment type="similarity">
    <text evidence="1">Belongs to the pyrroline-5-carboxylate reductase family.</text>
</comment>
<dbReference type="GO" id="GO:0004735">
    <property type="term" value="F:pyrroline-5-carboxylate reductase activity"/>
    <property type="evidence" value="ECO:0007669"/>
    <property type="project" value="TreeGrafter"/>
</dbReference>
<keyword evidence="2" id="KW-0560">Oxidoreductase</keyword>
<protein>
    <submittedName>
        <fullName evidence="3">Uncharacterized protein</fullName>
    </submittedName>
</protein>
<evidence type="ECO:0000256" key="2">
    <source>
        <dbReference type="ARBA" id="ARBA00023002"/>
    </source>
</evidence>
<name>A0A7R8ZKB3_9CRUS</name>
<dbReference type="PANTHER" id="PTHR11645">
    <property type="entry name" value="PYRROLINE-5-CARBOXYLATE REDUCTASE"/>
    <property type="match status" value="1"/>
</dbReference>
<dbReference type="Pfam" id="PF03807">
    <property type="entry name" value="F420_oxidored"/>
    <property type="match status" value="1"/>
</dbReference>
<sequence>MYGFVEQQTLAIMLIVKCSFNAILVSFHFIIVYMAIASGTVRTLLGLPTWLYYLSYVIIYRYTGAFLFENEFHRDSFPLLPANSNFTGTATCTEDDIGLKLGCRYSNGTDFLQMSPLSHIKTIGFIGGGKMASALATGFLKAGLFQPSDISTSQPSPFGNEMWEFWDSIGCFKSRDNGDILPRSDVIILATKPQQIKEVCKELDLKVEKKDLRTQYFISIAAGIPLSTLQEGMGQMHRKIPAVRIMANVACQEMKTATSFCITKGFDKDEEHSRTIQGLFEPLGTAAEEKYHFPSPNQSLDDLNLYLNFGLGFAFYVGMIIVNLLIYSVPLPAFLKTKFRD</sequence>
<dbReference type="EMBL" id="OB660419">
    <property type="protein sequence ID" value="CAD7224682.1"/>
    <property type="molecule type" value="Genomic_DNA"/>
</dbReference>
<dbReference type="Gene3D" id="3.40.50.720">
    <property type="entry name" value="NAD(P)-binding Rossmann-like Domain"/>
    <property type="match status" value="1"/>
</dbReference>
<dbReference type="SUPFAM" id="SSF51735">
    <property type="entry name" value="NAD(P)-binding Rossmann-fold domains"/>
    <property type="match status" value="1"/>
</dbReference>
<evidence type="ECO:0000313" key="3">
    <source>
        <dbReference type="EMBL" id="CAD7224682.1"/>
    </source>
</evidence>
<evidence type="ECO:0000256" key="1">
    <source>
        <dbReference type="ARBA" id="ARBA00005525"/>
    </source>
</evidence>